<feature type="coiled-coil region" evidence="1">
    <location>
        <begin position="83"/>
        <end position="144"/>
    </location>
</feature>
<dbReference type="Proteomes" id="UP000053232">
    <property type="component" value="Unassembled WGS sequence"/>
</dbReference>
<proteinExistence type="predicted"/>
<organism evidence="2 3">
    <name type="scientific">Oxytricha trifallax</name>
    <dbReference type="NCBI Taxonomy" id="1172189"/>
    <lineage>
        <taxon>Eukaryota</taxon>
        <taxon>Sar</taxon>
        <taxon>Alveolata</taxon>
        <taxon>Ciliophora</taxon>
        <taxon>Intramacronucleata</taxon>
        <taxon>Spirotrichea</taxon>
        <taxon>Stichotrichia</taxon>
        <taxon>Sporadotrichida</taxon>
        <taxon>Oxytrichidae</taxon>
        <taxon>Oxytrichinae</taxon>
        <taxon>Oxytricha</taxon>
    </lineage>
</organism>
<keyword evidence="3" id="KW-1185">Reference proteome</keyword>
<protein>
    <submittedName>
        <fullName evidence="2">Uncharacterized protein</fullName>
    </submittedName>
</protein>
<reference evidence="3" key="1">
    <citation type="journal article" date="2014" name="Cell">
        <title>The Architecture of a Scrambled Genome Reveals Massive Levels of Genomic Rearrangement during Development.</title>
        <authorList>
            <person name="Chen X."/>
            <person name="Bracht J.R."/>
            <person name="Goldman A.D."/>
            <person name="Dolzhenko E."/>
            <person name="Clay D.M."/>
            <person name="Swart E.C."/>
            <person name="Perlman D.H."/>
            <person name="Doak T.G."/>
            <person name="Stuart A."/>
            <person name="Amemiya C.T."/>
            <person name="Sebra R.P."/>
            <person name="Landweber L.F."/>
        </authorList>
    </citation>
    <scope>NUCLEOTIDE SEQUENCE [LARGE SCALE GENOMIC DNA]</scope>
    <source>
        <strain evidence="3">JRB310</strain>
    </source>
</reference>
<evidence type="ECO:0000313" key="2">
    <source>
        <dbReference type="EMBL" id="KEJ82437.1"/>
    </source>
</evidence>
<keyword evidence="1" id="KW-0175">Coiled coil</keyword>
<dbReference type="EMBL" id="ARYC01020653">
    <property type="protein sequence ID" value="KEJ82437.1"/>
    <property type="molecule type" value="Genomic_DNA"/>
</dbReference>
<sequence>MSAFLYDNHQKYVCNTCMKKCEQYSIFTNIQMYSCSQNNIQDVLDRFKKEFSSLQFYCNECFKKKILDSQIVKSTIFKLETQINKELQDNAEFKKQIADQNNQIEELNKRIEELKLQQKYMFSFQDIQNEYMEIETKINEFQDLFGQEIVQQKKEKLLELFNSHNVKGLLRTSKQLENFLESNINVTKENIKKIQTMNSQFLSISDDLVNQNVVSKSQMEEFIDQQIQNQNLDKKIQLYEEILQFQKKQHKEPQSQNTDNITQQ</sequence>
<evidence type="ECO:0000313" key="3">
    <source>
        <dbReference type="Proteomes" id="UP000053232"/>
    </source>
</evidence>
<evidence type="ECO:0000256" key="1">
    <source>
        <dbReference type="SAM" id="Coils"/>
    </source>
</evidence>
<gene>
    <name evidence="2" type="ORF">OXYTRIMIC_324</name>
</gene>
<accession>A0A073IAJ8</accession>
<name>A0A073IAJ8_9SPIT</name>
<dbReference type="AlphaFoldDB" id="A0A073IAJ8"/>
<comment type="caution">
    <text evidence="2">The sequence shown here is derived from an EMBL/GenBank/DDBJ whole genome shotgun (WGS) entry which is preliminary data.</text>
</comment>